<dbReference type="GO" id="GO:0016887">
    <property type="term" value="F:ATP hydrolysis activity"/>
    <property type="evidence" value="ECO:0007669"/>
    <property type="project" value="InterPro"/>
</dbReference>
<name>A0A212TDQ3_9BACT</name>
<dbReference type="Gene3D" id="3.40.50.300">
    <property type="entry name" value="P-loop containing nucleotide triphosphate hydrolases"/>
    <property type="match status" value="1"/>
</dbReference>
<dbReference type="PROSITE" id="PS00211">
    <property type="entry name" value="ABC_TRANSPORTER_1"/>
    <property type="match status" value="1"/>
</dbReference>
<dbReference type="InterPro" id="IPR051782">
    <property type="entry name" value="ABC_Transporter_VariousFunc"/>
</dbReference>
<dbReference type="PANTHER" id="PTHR42939">
    <property type="entry name" value="ABC TRANSPORTER ATP-BINDING PROTEIN ALBC-RELATED"/>
    <property type="match status" value="1"/>
</dbReference>
<feature type="domain" description="ABC transporter" evidence="4">
    <location>
        <begin position="3"/>
        <end position="210"/>
    </location>
</feature>
<dbReference type="SMART" id="SM00382">
    <property type="entry name" value="AAA"/>
    <property type="match status" value="1"/>
</dbReference>
<reference evidence="6" key="1">
    <citation type="submission" date="2017-06" db="EMBL/GenBank/DDBJ databases">
        <authorList>
            <person name="Varghese N."/>
            <person name="Submissions S."/>
        </authorList>
    </citation>
    <scope>NUCLEOTIDE SEQUENCE [LARGE SCALE GENOMIC DNA]</scope>
    <source>
        <strain evidence="6">DSM 11116</strain>
    </source>
</reference>
<evidence type="ECO:0000256" key="1">
    <source>
        <dbReference type="ARBA" id="ARBA00022448"/>
    </source>
</evidence>
<organism evidence="5 6">
    <name type="scientific">Hymenobacter gelipurpurascens</name>
    <dbReference type="NCBI Taxonomy" id="89968"/>
    <lineage>
        <taxon>Bacteria</taxon>
        <taxon>Pseudomonadati</taxon>
        <taxon>Bacteroidota</taxon>
        <taxon>Cytophagia</taxon>
        <taxon>Cytophagales</taxon>
        <taxon>Hymenobacteraceae</taxon>
        <taxon>Hymenobacter</taxon>
    </lineage>
</organism>
<evidence type="ECO:0000259" key="4">
    <source>
        <dbReference type="PROSITE" id="PS50893"/>
    </source>
</evidence>
<keyword evidence="6" id="KW-1185">Reference proteome</keyword>
<accession>A0A212TDQ3</accession>
<dbReference type="InterPro" id="IPR003593">
    <property type="entry name" value="AAA+_ATPase"/>
</dbReference>
<dbReference type="InterPro" id="IPR003439">
    <property type="entry name" value="ABC_transporter-like_ATP-bd"/>
</dbReference>
<dbReference type="EMBL" id="FYEW01000001">
    <property type="protein sequence ID" value="SNC64149.1"/>
    <property type="molecule type" value="Genomic_DNA"/>
</dbReference>
<dbReference type="Proteomes" id="UP000198131">
    <property type="component" value="Unassembled WGS sequence"/>
</dbReference>
<evidence type="ECO:0000256" key="3">
    <source>
        <dbReference type="ARBA" id="ARBA00022840"/>
    </source>
</evidence>
<dbReference type="AlphaFoldDB" id="A0A212TDQ3"/>
<keyword evidence="2" id="KW-0547">Nucleotide-binding</keyword>
<protein>
    <submittedName>
        <fullName evidence="5">ABC transporter</fullName>
    </submittedName>
</protein>
<dbReference type="InterPro" id="IPR017871">
    <property type="entry name" value="ABC_transporter-like_CS"/>
</dbReference>
<dbReference type="PROSITE" id="PS50893">
    <property type="entry name" value="ABC_TRANSPORTER_2"/>
    <property type="match status" value="1"/>
</dbReference>
<evidence type="ECO:0000313" key="6">
    <source>
        <dbReference type="Proteomes" id="UP000198131"/>
    </source>
</evidence>
<dbReference type="PANTHER" id="PTHR42939:SF1">
    <property type="entry name" value="ABC TRANSPORTER ATP-BINDING PROTEIN ALBC-RELATED"/>
    <property type="match status" value="1"/>
</dbReference>
<keyword evidence="3" id="KW-0067">ATP-binding</keyword>
<dbReference type="RefSeq" id="WP_088842298.1">
    <property type="nucleotide sequence ID" value="NZ_FYEW01000001.1"/>
</dbReference>
<dbReference type="SUPFAM" id="SSF52540">
    <property type="entry name" value="P-loop containing nucleoside triphosphate hydrolases"/>
    <property type="match status" value="1"/>
</dbReference>
<gene>
    <name evidence="5" type="ORF">SAMN06265337_1022</name>
</gene>
<keyword evidence="1" id="KW-0813">Transport</keyword>
<proteinExistence type="predicted"/>
<evidence type="ECO:0000313" key="5">
    <source>
        <dbReference type="EMBL" id="SNC64149.1"/>
    </source>
</evidence>
<dbReference type="InterPro" id="IPR027417">
    <property type="entry name" value="P-loop_NTPase"/>
</dbReference>
<dbReference type="GO" id="GO:0005524">
    <property type="term" value="F:ATP binding"/>
    <property type="evidence" value="ECO:0007669"/>
    <property type="project" value="UniProtKB-KW"/>
</dbReference>
<dbReference type="Pfam" id="PF00005">
    <property type="entry name" value="ABC_tran"/>
    <property type="match status" value="1"/>
</dbReference>
<dbReference type="OrthoDB" id="9808363at2"/>
<sequence length="210" mass="23380">MQLTATGLSKRFAREWIFRGLSHVFQPGTATAILGPNGAGKSTLLNTLSGQLLPSEGILAYTHQGSEVAVENVPAYLAYAAPYLELIEELTLLEMLQFHTRFKPLRPGITSEKLISLMYLEKSQHKLVRDFSSGMKQRLKLALALYAEAPLLLLDEPTTNLDRTGVEWYLEHVRATLEGRTVLVSSNVPEEYAFCQEQLQITDFGAKAAR</sequence>
<evidence type="ECO:0000256" key="2">
    <source>
        <dbReference type="ARBA" id="ARBA00022741"/>
    </source>
</evidence>